<dbReference type="PANTHER" id="PTHR45661:SF3">
    <property type="entry name" value="IG-LIKE DOMAIN-CONTAINING PROTEIN"/>
    <property type="match status" value="1"/>
</dbReference>
<dbReference type="InterPro" id="IPR026906">
    <property type="entry name" value="LRR_5"/>
</dbReference>
<dbReference type="Proteomes" id="UP001295423">
    <property type="component" value="Unassembled WGS sequence"/>
</dbReference>
<dbReference type="PANTHER" id="PTHR45661">
    <property type="entry name" value="SURFACE ANTIGEN"/>
    <property type="match status" value="1"/>
</dbReference>
<dbReference type="Gene3D" id="3.80.10.10">
    <property type="entry name" value="Ribonuclease Inhibitor"/>
    <property type="match status" value="2"/>
</dbReference>
<keyword evidence="2" id="KW-1185">Reference proteome</keyword>
<dbReference type="AlphaFoldDB" id="A0AAD2JH99"/>
<dbReference type="InterPro" id="IPR032675">
    <property type="entry name" value="LRR_dom_sf"/>
</dbReference>
<organism evidence="1 2">
    <name type="scientific">Cylindrotheca closterium</name>
    <dbReference type="NCBI Taxonomy" id="2856"/>
    <lineage>
        <taxon>Eukaryota</taxon>
        <taxon>Sar</taxon>
        <taxon>Stramenopiles</taxon>
        <taxon>Ochrophyta</taxon>
        <taxon>Bacillariophyta</taxon>
        <taxon>Bacillariophyceae</taxon>
        <taxon>Bacillariophycidae</taxon>
        <taxon>Bacillariales</taxon>
        <taxon>Bacillariaceae</taxon>
        <taxon>Cylindrotheca</taxon>
    </lineage>
</organism>
<protein>
    <submittedName>
        <fullName evidence="1">Uncharacterized protein</fullName>
    </submittedName>
</protein>
<accession>A0AAD2JH99</accession>
<sequence>MQEKMHGQAFLCLDDFMCYVLGNDGETRKEALSYSLRELNPTNHVTTPNYLLWVPTVYSKVYSSIATNFCSKYAHIAKEKLQEHTNLLIMPSTYLYAGQADQDLVPDDVVQVRIQADCKVLPSMAFLLCASKLKLVEILVGLEVMKERCFYQCLSLKTIQLPYTVRQIGDASFFGCQGLQQVEMHGHGLLTLIGKAAFFGCISLIAVAIPESVSAIQESAFHGCEKMVSIHLPTKGLQVLGPMAFAHCIALEYIAIPLTVCILETSTFLDCYRLRHVELGQVQRIQKAVFRNCKSLTHVRLPITLKVIGGHAFSGCTNLLSIELPNALQEIGDFAFASCEALKNGVIPSTVEVVGRHVWGGCFTGFATHEIPQMIRKRFEGLPLHTVCYFHSFYSNAMDQLVQAMEQSGSRSDPKTVDCFGLTPFHILALSKRPSKDLWLALLKKYKDIHHYKDHWGHSALDYLYLNNESGGTEDLIRCVVRNPAVWSNGRSKY</sequence>
<dbReference type="EMBL" id="CAKOGP040001758">
    <property type="protein sequence ID" value="CAJ1949406.1"/>
    <property type="molecule type" value="Genomic_DNA"/>
</dbReference>
<name>A0AAD2JH99_9STRA</name>
<evidence type="ECO:0000313" key="1">
    <source>
        <dbReference type="EMBL" id="CAJ1949406.1"/>
    </source>
</evidence>
<dbReference type="Pfam" id="PF13306">
    <property type="entry name" value="LRR_5"/>
    <property type="match status" value="2"/>
</dbReference>
<comment type="caution">
    <text evidence="1">The sequence shown here is derived from an EMBL/GenBank/DDBJ whole genome shotgun (WGS) entry which is preliminary data.</text>
</comment>
<reference evidence="1" key="1">
    <citation type="submission" date="2023-08" db="EMBL/GenBank/DDBJ databases">
        <authorList>
            <person name="Audoor S."/>
            <person name="Bilcke G."/>
        </authorList>
    </citation>
    <scope>NUCLEOTIDE SEQUENCE</scope>
</reference>
<evidence type="ECO:0000313" key="2">
    <source>
        <dbReference type="Proteomes" id="UP001295423"/>
    </source>
</evidence>
<dbReference type="SUPFAM" id="SSF52058">
    <property type="entry name" value="L domain-like"/>
    <property type="match status" value="1"/>
</dbReference>
<gene>
    <name evidence="1" type="ORF">CYCCA115_LOCUS12078</name>
</gene>
<proteinExistence type="predicted"/>
<dbReference type="InterPro" id="IPR053139">
    <property type="entry name" value="Surface_bspA-like"/>
</dbReference>